<dbReference type="InterPro" id="IPR041561">
    <property type="entry name" value="PglD_N"/>
</dbReference>
<gene>
    <name evidence="4" type="ORF">U472_03475</name>
</gene>
<feature type="binding site" evidence="2">
    <location>
        <position position="70"/>
    </location>
    <ligand>
        <name>substrate</name>
    </ligand>
</feature>
<dbReference type="SUPFAM" id="SSF51161">
    <property type="entry name" value="Trimeric LpxA-like enzymes"/>
    <property type="match status" value="1"/>
</dbReference>
<dbReference type="EMBL" id="LWDV01000007">
    <property type="protein sequence ID" value="OCL27624.1"/>
    <property type="molecule type" value="Genomic_DNA"/>
</dbReference>
<protein>
    <recommendedName>
        <fullName evidence="3">PglD N-terminal domain-containing protein</fullName>
    </recommendedName>
</protein>
<proteinExistence type="predicted"/>
<dbReference type="Gene3D" id="2.160.10.10">
    <property type="entry name" value="Hexapeptide repeat proteins"/>
    <property type="match status" value="1"/>
</dbReference>
<reference evidence="4 5" key="2">
    <citation type="submission" date="2016-08" db="EMBL/GenBank/DDBJ databases">
        <title>Orenia metallireducens sp. nov. strain Z6, a Novel Metal-reducing Firmicute from the Deep Subsurface.</title>
        <authorList>
            <person name="Maxim B.I."/>
            <person name="Kenneth K."/>
            <person name="Flynn T.M."/>
            <person name="Oloughlin E.J."/>
            <person name="Locke R.A."/>
            <person name="Weber J.R."/>
            <person name="Egan S.M."/>
            <person name="Mackie R.I."/>
            <person name="Cann I.K."/>
        </authorList>
    </citation>
    <scope>NUCLEOTIDE SEQUENCE [LARGE SCALE GENOMIC DNA]</scope>
    <source>
        <strain evidence="4 5">Z6</strain>
    </source>
</reference>
<feature type="active site" description="Proton acceptor" evidence="1">
    <location>
        <position position="137"/>
    </location>
</feature>
<evidence type="ECO:0000259" key="3">
    <source>
        <dbReference type="Pfam" id="PF17836"/>
    </source>
</evidence>
<evidence type="ECO:0000313" key="5">
    <source>
        <dbReference type="Proteomes" id="UP000093514"/>
    </source>
</evidence>
<dbReference type="InterPro" id="IPR011004">
    <property type="entry name" value="Trimer_LpxA-like_sf"/>
</dbReference>
<dbReference type="InterPro" id="IPR050179">
    <property type="entry name" value="Trans_hexapeptide_repeat"/>
</dbReference>
<feature type="site" description="Increases basicity of active site His" evidence="1">
    <location>
        <position position="138"/>
    </location>
</feature>
<dbReference type="Proteomes" id="UP000093514">
    <property type="component" value="Unassembled WGS sequence"/>
</dbReference>
<dbReference type="NCBIfam" id="TIGR03570">
    <property type="entry name" value="NeuD_NnaD"/>
    <property type="match status" value="1"/>
</dbReference>
<comment type="caution">
    <text evidence="4">The sequence shown here is derived from an EMBL/GenBank/DDBJ whole genome shotgun (WGS) entry which is preliminary data.</text>
</comment>
<dbReference type="Gene3D" id="3.40.50.20">
    <property type="match status" value="1"/>
</dbReference>
<feature type="binding site" evidence="2">
    <location>
        <position position="146"/>
    </location>
    <ligand>
        <name>acetyl-CoA</name>
        <dbReference type="ChEBI" id="CHEBI:57288"/>
    </ligand>
</feature>
<feature type="domain" description="PglD N-terminal" evidence="3">
    <location>
        <begin position="4"/>
        <end position="82"/>
    </location>
</feature>
<evidence type="ECO:0000313" key="4">
    <source>
        <dbReference type="EMBL" id="OCL27624.1"/>
    </source>
</evidence>
<evidence type="ECO:0000256" key="1">
    <source>
        <dbReference type="PIRSR" id="PIRSR620019-1"/>
    </source>
</evidence>
<dbReference type="InterPro" id="IPR020019">
    <property type="entry name" value="AcTrfase_PglD-like"/>
</dbReference>
<sequence>MGEVIVIGAGGHARTIGNILKLMNNIKIINFIDCFKKDNEKIVNKDVIQVENIITYIQNQKIQDVVLALGDNKKREYYFKELNKRGYNFLNVIHPTAIIEDNVKLGNGVVIGAGVILGAEVIIKNNTIINNGVIVDHESIIGNNVHIAPGTKIAGRVIIGNNTFIGVGSSIIDNISIGKNVIAGAGSVIIKDIEDNAKVVGVPAKRI</sequence>
<dbReference type="OrthoDB" id="9801456at2"/>
<keyword evidence="5" id="KW-1185">Reference proteome</keyword>
<reference evidence="5" key="1">
    <citation type="submission" date="2016-07" db="EMBL/GenBank/DDBJ databases">
        <authorList>
            <person name="Florea S."/>
            <person name="Webb J.S."/>
            <person name="Jaromczyk J."/>
            <person name="Schardl C.L."/>
        </authorList>
    </citation>
    <scope>NUCLEOTIDE SEQUENCE [LARGE SCALE GENOMIC DNA]</scope>
    <source>
        <strain evidence="5">Z6</strain>
    </source>
</reference>
<evidence type="ECO:0000256" key="2">
    <source>
        <dbReference type="PIRSR" id="PIRSR620019-2"/>
    </source>
</evidence>
<dbReference type="RefSeq" id="WP_068715551.1">
    <property type="nucleotide sequence ID" value="NZ_LWDV01000007.1"/>
</dbReference>
<dbReference type="PANTHER" id="PTHR43300:SF7">
    <property type="entry name" value="UDP-N-ACETYLBACILLOSAMINE N-ACETYLTRANSFERASE"/>
    <property type="match status" value="1"/>
</dbReference>
<name>A0A1C0ABB3_9FIRM</name>
<dbReference type="CDD" id="cd03360">
    <property type="entry name" value="LbH_AT_putative"/>
    <property type="match status" value="1"/>
</dbReference>
<dbReference type="PANTHER" id="PTHR43300">
    <property type="entry name" value="ACETYLTRANSFERASE"/>
    <property type="match status" value="1"/>
</dbReference>
<accession>A0A1C0ABB3</accession>
<dbReference type="Pfam" id="PF17836">
    <property type="entry name" value="PglD_N"/>
    <property type="match status" value="1"/>
</dbReference>
<dbReference type="AlphaFoldDB" id="A0A1C0ABB3"/>
<organism evidence="4 5">
    <name type="scientific">Orenia metallireducens</name>
    <dbReference type="NCBI Taxonomy" id="1413210"/>
    <lineage>
        <taxon>Bacteria</taxon>
        <taxon>Bacillati</taxon>
        <taxon>Bacillota</taxon>
        <taxon>Clostridia</taxon>
        <taxon>Halanaerobiales</taxon>
        <taxon>Halobacteroidaceae</taxon>
        <taxon>Orenia</taxon>
    </lineage>
</organism>